<dbReference type="Proteomes" id="UP000316079">
    <property type="component" value="Unassembled WGS sequence"/>
</dbReference>
<feature type="region of interest" description="Disordered" evidence="3">
    <location>
        <begin position="374"/>
        <end position="393"/>
    </location>
</feature>
<feature type="compositionally biased region" description="Basic and acidic residues" evidence="3">
    <location>
        <begin position="280"/>
        <end position="298"/>
    </location>
</feature>
<dbReference type="AlphaFoldDB" id="A0A553QR91"/>
<organism evidence="4 5">
    <name type="scientific">Danionella cerebrum</name>
    <dbReference type="NCBI Taxonomy" id="2873325"/>
    <lineage>
        <taxon>Eukaryota</taxon>
        <taxon>Metazoa</taxon>
        <taxon>Chordata</taxon>
        <taxon>Craniata</taxon>
        <taxon>Vertebrata</taxon>
        <taxon>Euteleostomi</taxon>
        <taxon>Actinopterygii</taxon>
        <taxon>Neopterygii</taxon>
        <taxon>Teleostei</taxon>
        <taxon>Ostariophysi</taxon>
        <taxon>Cypriniformes</taxon>
        <taxon>Danionidae</taxon>
        <taxon>Danioninae</taxon>
        <taxon>Danionella</taxon>
    </lineage>
</organism>
<accession>A0A553QR91</accession>
<dbReference type="PANTHER" id="PTHR15635">
    <property type="entry name" value="COILED-COIL DOMAIN CONTAINING PROTEIN 9"/>
    <property type="match status" value="1"/>
</dbReference>
<dbReference type="InterPro" id="IPR029336">
    <property type="entry name" value="DUF4594"/>
</dbReference>
<keyword evidence="1" id="KW-0597">Phosphoprotein</keyword>
<evidence type="ECO:0000313" key="4">
    <source>
        <dbReference type="EMBL" id="TRY92501.1"/>
    </source>
</evidence>
<dbReference type="EMBL" id="SRMA01025613">
    <property type="protein sequence ID" value="TRY92502.1"/>
    <property type="molecule type" value="Genomic_DNA"/>
</dbReference>
<sequence>MQHPEPLITFLDYCEDDDYFPEDEPFSFVEMTVMKKEHKDAELDKRIEALRKKNEALMKRYQEVEEDKKRAEEEGMSLHSRKGKSDELTITISKSNNGHRVVTKVAGPRDGELEKKCDPDSGVFSVGRGKRRQLLVTTPGKIQDRKAFGERKDRNCHLTAASLKICSEEEVHEENTRGKQPEDVKPNILTDNKEHLEYLRWKKERDQIDRERVARHKNDKGQWRRAWDLEKAPLMFSENELGGSSSKGCRNVGKSHLRSEESTARGQTGKSVAVVSSKAKGKDRLTGRARRLDAKEQEEHLQVYPESSLQEFLEELDALCASEKISIHPENPEESLLISKKGTTEEQLKSASSENRSSTLLCLNAIKKKVRFSENPEEKEIETDALDTNEETHQTFVQVSSKCVLEDNKQHKESRKLSESSTELNSQNEEDESGSRKESGDGCGLERTEDELYAEKSCIDRRNGDVIDSSEGLQDQDPYRS</sequence>
<dbReference type="Pfam" id="PF15266">
    <property type="entry name" value="DUF4594"/>
    <property type="match status" value="1"/>
</dbReference>
<dbReference type="EMBL" id="SRMA01025613">
    <property type="protein sequence ID" value="TRY92501.1"/>
    <property type="molecule type" value="Genomic_DNA"/>
</dbReference>
<dbReference type="STRING" id="623744.A0A553QR91"/>
<reference evidence="4 5" key="1">
    <citation type="journal article" date="2019" name="Sci. Data">
        <title>Hybrid genome assembly and annotation of Danionella translucida.</title>
        <authorList>
            <person name="Kadobianskyi M."/>
            <person name="Schulze L."/>
            <person name="Schuelke M."/>
            <person name="Judkewitz B."/>
        </authorList>
    </citation>
    <scope>NUCLEOTIDE SEQUENCE [LARGE SCALE GENOMIC DNA]</scope>
    <source>
        <strain evidence="4 5">Bolton</strain>
    </source>
</reference>
<evidence type="ECO:0000313" key="5">
    <source>
        <dbReference type="Proteomes" id="UP000316079"/>
    </source>
</evidence>
<feature type="compositionally biased region" description="Basic and acidic residues" evidence="3">
    <location>
        <begin position="433"/>
        <end position="447"/>
    </location>
</feature>
<feature type="region of interest" description="Disordered" evidence="3">
    <location>
        <begin position="407"/>
        <end position="481"/>
    </location>
</feature>
<feature type="region of interest" description="Disordered" evidence="3">
    <location>
        <begin position="169"/>
        <end position="191"/>
    </location>
</feature>
<evidence type="ECO:0000256" key="2">
    <source>
        <dbReference type="ARBA" id="ARBA00023054"/>
    </source>
</evidence>
<feature type="compositionally biased region" description="Basic and acidic residues" evidence="3">
    <location>
        <begin position="407"/>
        <end position="418"/>
    </location>
</feature>
<feature type="compositionally biased region" description="Basic and acidic residues" evidence="3">
    <location>
        <begin position="107"/>
        <end position="119"/>
    </location>
</feature>
<name>A0A553QR91_9TELE</name>
<feature type="compositionally biased region" description="Polar residues" evidence="3">
    <location>
        <begin position="88"/>
        <end position="98"/>
    </location>
</feature>
<dbReference type="OrthoDB" id="10058133at2759"/>
<feature type="compositionally biased region" description="Basic and acidic residues" evidence="3">
    <location>
        <begin position="453"/>
        <end position="465"/>
    </location>
</feature>
<feature type="region of interest" description="Disordered" evidence="3">
    <location>
        <begin position="238"/>
        <end position="298"/>
    </location>
</feature>
<evidence type="ECO:0000256" key="1">
    <source>
        <dbReference type="ARBA" id="ARBA00022553"/>
    </source>
</evidence>
<evidence type="ECO:0000256" key="3">
    <source>
        <dbReference type="SAM" id="MobiDB-lite"/>
    </source>
</evidence>
<comment type="caution">
    <text evidence="4">The sequence shown here is derived from an EMBL/GenBank/DDBJ whole genome shotgun (WGS) entry which is preliminary data.</text>
</comment>
<keyword evidence="5" id="KW-1185">Reference proteome</keyword>
<feature type="region of interest" description="Disordered" evidence="3">
    <location>
        <begin position="63"/>
        <end position="125"/>
    </location>
</feature>
<keyword evidence="2" id="KW-0175">Coiled coil</keyword>
<protein>
    <recommendedName>
        <fullName evidence="6">Coiled-coil domain-containing protein 9B</fullName>
    </recommendedName>
</protein>
<gene>
    <name evidence="4" type="ORF">DNTS_028201</name>
</gene>
<feature type="compositionally biased region" description="Acidic residues" evidence="3">
    <location>
        <begin position="379"/>
        <end position="389"/>
    </location>
</feature>
<proteinExistence type="predicted"/>
<reference evidence="4" key="2">
    <citation type="submission" date="2019-04" db="EMBL/GenBank/DDBJ databases">
        <authorList>
            <person name="Kadobianskyi M."/>
            <person name="Schulze L."/>
            <person name="Schuelke M."/>
            <person name="Judkewitz B."/>
        </authorList>
    </citation>
    <scope>NUCLEOTIDE SEQUENCE</scope>
    <source>
        <strain evidence="4">Bolton</strain>
        <tissue evidence="4">Whole-body</tissue>
    </source>
</reference>
<feature type="compositionally biased region" description="Basic and acidic residues" evidence="3">
    <location>
        <begin position="63"/>
        <end position="73"/>
    </location>
</feature>
<evidence type="ECO:0008006" key="6">
    <source>
        <dbReference type="Google" id="ProtNLM"/>
    </source>
</evidence>
<dbReference type="PANTHER" id="PTHR15635:SF10">
    <property type="entry name" value="COILED-COIL DOMAIN-CONTAINING PROTEIN 9B"/>
    <property type="match status" value="1"/>
</dbReference>